<comment type="caution">
    <text evidence="2">The sequence shown here is derived from an EMBL/GenBank/DDBJ whole genome shotgun (WGS) entry which is preliminary data.</text>
</comment>
<feature type="compositionally biased region" description="Polar residues" evidence="1">
    <location>
        <begin position="1"/>
        <end position="54"/>
    </location>
</feature>
<evidence type="ECO:0000313" key="2">
    <source>
        <dbReference type="EMBL" id="KUF85573.1"/>
    </source>
</evidence>
<protein>
    <submittedName>
        <fullName evidence="2">Uncharacterized protein</fullName>
    </submittedName>
</protein>
<dbReference type="AlphaFoldDB" id="A0A0W8CNJ1"/>
<gene>
    <name evidence="2" type="ORF">AM587_10004320</name>
</gene>
<organism evidence="2 3">
    <name type="scientific">Phytophthora nicotianae</name>
    <name type="common">Potato buckeye rot agent</name>
    <name type="synonym">Phytophthora parasitica</name>
    <dbReference type="NCBI Taxonomy" id="4792"/>
    <lineage>
        <taxon>Eukaryota</taxon>
        <taxon>Sar</taxon>
        <taxon>Stramenopiles</taxon>
        <taxon>Oomycota</taxon>
        <taxon>Peronosporomycetes</taxon>
        <taxon>Peronosporales</taxon>
        <taxon>Peronosporaceae</taxon>
        <taxon>Phytophthora</taxon>
    </lineage>
</organism>
<dbReference type="EMBL" id="LNFO01002478">
    <property type="protein sequence ID" value="KUF85573.1"/>
    <property type="molecule type" value="Genomic_DNA"/>
</dbReference>
<evidence type="ECO:0000313" key="3">
    <source>
        <dbReference type="Proteomes" id="UP000052943"/>
    </source>
</evidence>
<accession>A0A0W8CNJ1</accession>
<name>A0A0W8CNJ1_PHYNI</name>
<proteinExistence type="predicted"/>
<feature type="region of interest" description="Disordered" evidence="1">
    <location>
        <begin position="1"/>
        <end position="57"/>
    </location>
</feature>
<sequence>MNPLSPRNSTPRQLFFSANSPTGTQRHPSPTPDRLQTLSHPSTPAYSPATSTHPRATALPVNLSNPATFTVNHEEFESFDLTRTLDFSSVTSPQTSVALLSGNDSIGSGESTRFNRQHFVGSPHTTGPLNNALANNDILAHWRWLLDGIPDDDDVDIESGTSENENVEHIRHQNAGIDDHEDMEMEQPDIEMDAAEDASRLRSRPIPLLNDPHFPQEKTVPGLRGKKATLKELFYLPSVATVRVET</sequence>
<reference evidence="2 3" key="1">
    <citation type="submission" date="2015-11" db="EMBL/GenBank/DDBJ databases">
        <title>Genomes and virulence difference between two physiological races of Phytophthora nicotianae.</title>
        <authorList>
            <person name="Liu H."/>
            <person name="Ma X."/>
            <person name="Yu H."/>
            <person name="Fang D."/>
            <person name="Li Y."/>
            <person name="Wang X."/>
            <person name="Wang W."/>
            <person name="Dong Y."/>
            <person name="Xiao B."/>
        </authorList>
    </citation>
    <scope>NUCLEOTIDE SEQUENCE [LARGE SCALE GENOMIC DNA]</scope>
    <source>
        <strain evidence="3">race 0</strain>
    </source>
</reference>
<dbReference type="Proteomes" id="UP000052943">
    <property type="component" value="Unassembled WGS sequence"/>
</dbReference>
<evidence type="ECO:0000256" key="1">
    <source>
        <dbReference type="SAM" id="MobiDB-lite"/>
    </source>
</evidence>